<keyword evidence="1" id="KW-0472">Membrane</keyword>
<reference evidence="2" key="1">
    <citation type="submission" date="2022-01" db="EMBL/GenBank/DDBJ databases">
        <title>Collection of gut derived symbiotic bacterial strains cultured from healthy donors.</title>
        <authorList>
            <person name="Lin H."/>
            <person name="Kohout C."/>
            <person name="Waligurski E."/>
            <person name="Pamer E.G."/>
        </authorList>
    </citation>
    <scope>NUCLEOTIDE SEQUENCE</scope>
    <source>
        <strain evidence="2">DFI.6.55</strain>
    </source>
</reference>
<proteinExistence type="predicted"/>
<organism evidence="2 3">
    <name type="scientific">Enterocloster aldenensis</name>
    <dbReference type="NCBI Taxonomy" id="358742"/>
    <lineage>
        <taxon>Bacteria</taxon>
        <taxon>Bacillati</taxon>
        <taxon>Bacillota</taxon>
        <taxon>Clostridia</taxon>
        <taxon>Lachnospirales</taxon>
        <taxon>Lachnospiraceae</taxon>
        <taxon>Enterocloster</taxon>
    </lineage>
</organism>
<evidence type="ECO:0000313" key="2">
    <source>
        <dbReference type="EMBL" id="MCG4749288.1"/>
    </source>
</evidence>
<accession>A0AAW5CBD1</accession>
<dbReference type="AlphaFoldDB" id="A0AAW5CBD1"/>
<keyword evidence="1" id="KW-0812">Transmembrane</keyword>
<dbReference type="Proteomes" id="UP001299608">
    <property type="component" value="Unassembled WGS sequence"/>
</dbReference>
<keyword evidence="1" id="KW-1133">Transmembrane helix</keyword>
<dbReference type="RefSeq" id="WP_002589808.1">
    <property type="nucleotide sequence ID" value="NZ_JAKNGE010000058.1"/>
</dbReference>
<evidence type="ECO:0000313" key="3">
    <source>
        <dbReference type="Proteomes" id="UP001299608"/>
    </source>
</evidence>
<dbReference type="EMBL" id="JAKNGE010000058">
    <property type="protein sequence ID" value="MCG4749288.1"/>
    <property type="molecule type" value="Genomic_DNA"/>
</dbReference>
<gene>
    <name evidence="2" type="ORF">L0N08_28175</name>
</gene>
<evidence type="ECO:0008006" key="4">
    <source>
        <dbReference type="Google" id="ProtNLM"/>
    </source>
</evidence>
<protein>
    <recommendedName>
        <fullName evidence="4">Translation initiation factor 2</fullName>
    </recommendedName>
</protein>
<sequence length="78" mass="8864">MSRADIQYMPLTTDPSRRIRDLAQELTQANIWLAGSLDEERRCRRESERFGLALAFLLAIATTLLVLVWSGYIPIGRG</sequence>
<evidence type="ECO:0000256" key="1">
    <source>
        <dbReference type="SAM" id="Phobius"/>
    </source>
</evidence>
<comment type="caution">
    <text evidence="2">The sequence shown here is derived from an EMBL/GenBank/DDBJ whole genome shotgun (WGS) entry which is preliminary data.</text>
</comment>
<name>A0AAW5CBD1_9FIRM</name>
<feature type="transmembrane region" description="Helical" evidence="1">
    <location>
        <begin position="50"/>
        <end position="72"/>
    </location>
</feature>